<dbReference type="InterPro" id="IPR003313">
    <property type="entry name" value="AraC-bd"/>
</dbReference>
<protein>
    <submittedName>
        <fullName evidence="6">Transcriptional regulator, AraC family</fullName>
    </submittedName>
</protein>
<evidence type="ECO:0000259" key="5">
    <source>
        <dbReference type="PROSITE" id="PS01124"/>
    </source>
</evidence>
<dbReference type="PROSITE" id="PS00041">
    <property type="entry name" value="HTH_ARAC_FAMILY_1"/>
    <property type="match status" value="1"/>
</dbReference>
<proteinExistence type="predicted"/>
<dbReference type="InterPro" id="IPR009057">
    <property type="entry name" value="Homeodomain-like_sf"/>
</dbReference>
<dbReference type="CDD" id="cd06986">
    <property type="entry name" value="cupin_MmsR-like_N"/>
    <property type="match status" value="1"/>
</dbReference>
<feature type="domain" description="HTH araC/xylS-type" evidence="5">
    <location>
        <begin position="176"/>
        <end position="274"/>
    </location>
</feature>
<keyword evidence="7" id="KW-1185">Reference proteome</keyword>
<sequence>MASFTLQRQPDGVADPELSLLFWGREQCCPGHTYGPGMRDFYKIHFIQSGSGTLTAAGETHRIGAGQAFLTYPHMRVTYSASEETPWLYSWIAFKGSRAEQLLARTALSAASPIFPLDDKLMPTLDQTMSRDALASDAADLLLLGRLYEFLAALIAIVPRREAGRDGRARPNPHVADCLRYLHAHYDEDISVERMAREFQLDRKYLSSLFKRETGMPPRQYLLDYRMSRAADLLERTDCTISEIAFSVGYRDPLLFSRMFKRVRGCSPRSYRERRC</sequence>
<dbReference type="InterPro" id="IPR018060">
    <property type="entry name" value="HTH_AraC"/>
</dbReference>
<evidence type="ECO:0000256" key="3">
    <source>
        <dbReference type="ARBA" id="ARBA00023159"/>
    </source>
</evidence>
<dbReference type="Pfam" id="PF02311">
    <property type="entry name" value="AraC_binding"/>
    <property type="match status" value="1"/>
</dbReference>
<dbReference type="InterPro" id="IPR037923">
    <property type="entry name" value="HTH-like"/>
</dbReference>
<comment type="caution">
    <text evidence="6">The sequence shown here is derived from an EMBL/GenBank/DDBJ whole genome shotgun (WGS) entry which is preliminary data.</text>
</comment>
<accession>A0A2N5N530</accession>
<dbReference type="PRINTS" id="PR00032">
    <property type="entry name" value="HTHARAC"/>
</dbReference>
<dbReference type="Pfam" id="PF12833">
    <property type="entry name" value="HTH_18"/>
    <property type="match status" value="1"/>
</dbReference>
<dbReference type="PANTHER" id="PTHR46796">
    <property type="entry name" value="HTH-TYPE TRANSCRIPTIONAL ACTIVATOR RHAS-RELATED"/>
    <property type="match status" value="1"/>
</dbReference>
<organism evidence="6 7">
    <name type="scientific">Paenibacillus pasadenensis</name>
    <dbReference type="NCBI Taxonomy" id="217090"/>
    <lineage>
        <taxon>Bacteria</taxon>
        <taxon>Bacillati</taxon>
        <taxon>Bacillota</taxon>
        <taxon>Bacilli</taxon>
        <taxon>Bacillales</taxon>
        <taxon>Paenibacillaceae</taxon>
        <taxon>Paenibacillus</taxon>
    </lineage>
</organism>
<evidence type="ECO:0000256" key="4">
    <source>
        <dbReference type="ARBA" id="ARBA00023163"/>
    </source>
</evidence>
<evidence type="ECO:0000313" key="6">
    <source>
        <dbReference type="EMBL" id="PLT45399.1"/>
    </source>
</evidence>
<dbReference type="InterPro" id="IPR050204">
    <property type="entry name" value="AraC_XylS_family_regulators"/>
</dbReference>
<dbReference type="EMBL" id="NFEZ01000004">
    <property type="protein sequence ID" value="PLT45399.1"/>
    <property type="molecule type" value="Genomic_DNA"/>
</dbReference>
<dbReference type="RefSeq" id="WP_052333389.1">
    <property type="nucleotide sequence ID" value="NZ_BIMM01000002.1"/>
</dbReference>
<dbReference type="GO" id="GO:0003700">
    <property type="term" value="F:DNA-binding transcription factor activity"/>
    <property type="evidence" value="ECO:0007669"/>
    <property type="project" value="InterPro"/>
</dbReference>
<evidence type="ECO:0000313" key="7">
    <source>
        <dbReference type="Proteomes" id="UP000234789"/>
    </source>
</evidence>
<dbReference type="SMART" id="SM00342">
    <property type="entry name" value="HTH_ARAC"/>
    <property type="match status" value="1"/>
</dbReference>
<dbReference type="AlphaFoldDB" id="A0A2N5N530"/>
<keyword evidence="3" id="KW-0010">Activator</keyword>
<dbReference type="GO" id="GO:0043565">
    <property type="term" value="F:sequence-specific DNA binding"/>
    <property type="evidence" value="ECO:0007669"/>
    <property type="project" value="InterPro"/>
</dbReference>
<keyword evidence="4" id="KW-0804">Transcription</keyword>
<dbReference type="PROSITE" id="PS01124">
    <property type="entry name" value="HTH_ARAC_FAMILY_2"/>
    <property type="match status" value="1"/>
</dbReference>
<evidence type="ECO:0000256" key="1">
    <source>
        <dbReference type="ARBA" id="ARBA00023015"/>
    </source>
</evidence>
<dbReference type="Gene3D" id="1.10.10.60">
    <property type="entry name" value="Homeodomain-like"/>
    <property type="match status" value="2"/>
</dbReference>
<name>A0A2N5N530_9BACL</name>
<dbReference type="OrthoDB" id="9813413at2"/>
<dbReference type="InterPro" id="IPR020449">
    <property type="entry name" value="Tscrpt_reg_AraC-type_HTH"/>
</dbReference>
<dbReference type="Gene3D" id="2.60.120.280">
    <property type="entry name" value="Regulatory protein AraC"/>
    <property type="match status" value="1"/>
</dbReference>
<evidence type="ECO:0000256" key="2">
    <source>
        <dbReference type="ARBA" id="ARBA00023125"/>
    </source>
</evidence>
<dbReference type="SUPFAM" id="SSF51215">
    <property type="entry name" value="Regulatory protein AraC"/>
    <property type="match status" value="1"/>
</dbReference>
<keyword evidence="1" id="KW-0805">Transcription regulation</keyword>
<keyword evidence="2" id="KW-0238">DNA-binding</keyword>
<dbReference type="InterPro" id="IPR018062">
    <property type="entry name" value="HTH_AraC-typ_CS"/>
</dbReference>
<dbReference type="SUPFAM" id="SSF46689">
    <property type="entry name" value="Homeodomain-like"/>
    <property type="match status" value="2"/>
</dbReference>
<gene>
    <name evidence="6" type="ORF">B8V81_3830</name>
</gene>
<dbReference type="Proteomes" id="UP000234789">
    <property type="component" value="Unassembled WGS sequence"/>
</dbReference>
<reference evidence="6 7" key="1">
    <citation type="submission" date="2017-05" db="EMBL/GenBank/DDBJ databases">
        <title>Functional genome analysis of Paenibacillus pasadenensis strain R16: insights on endophytic life style and antifungal activity.</title>
        <authorList>
            <person name="Passera A."/>
            <person name="Marcolungo L."/>
            <person name="Casati P."/>
            <person name="Brasca M."/>
            <person name="Quaglino F."/>
            <person name="Delledonne M."/>
        </authorList>
    </citation>
    <scope>NUCLEOTIDE SEQUENCE [LARGE SCALE GENOMIC DNA]</scope>
    <source>
        <strain evidence="6 7">R16</strain>
    </source>
</reference>